<reference evidence="3 4" key="1">
    <citation type="submission" date="2020-08" db="EMBL/GenBank/DDBJ databases">
        <title>Sequencing the genomes of 1000 actinobacteria strains.</title>
        <authorList>
            <person name="Klenk H.-P."/>
        </authorList>
    </citation>
    <scope>NUCLEOTIDE SEQUENCE [LARGE SCALE GENOMIC DNA]</scope>
    <source>
        <strain evidence="3 4">DSM 45790</strain>
    </source>
</reference>
<name>A0A7W8ZAH5_9ACTN</name>
<organism evidence="3 4">
    <name type="scientific">Sphaerisporangium krabiense</name>
    <dbReference type="NCBI Taxonomy" id="763782"/>
    <lineage>
        <taxon>Bacteria</taxon>
        <taxon>Bacillati</taxon>
        <taxon>Actinomycetota</taxon>
        <taxon>Actinomycetes</taxon>
        <taxon>Streptosporangiales</taxon>
        <taxon>Streptosporangiaceae</taxon>
        <taxon>Sphaerisporangium</taxon>
    </lineage>
</organism>
<feature type="compositionally biased region" description="Basic and acidic residues" evidence="1">
    <location>
        <begin position="473"/>
        <end position="493"/>
    </location>
</feature>
<dbReference type="InterPro" id="IPR021421">
    <property type="entry name" value="DUF3071"/>
</dbReference>
<gene>
    <name evidence="3" type="ORF">BJ981_006135</name>
</gene>
<sequence length="832" mass="90141">MQELRLVAVSEDGTYLVLATAGRGTRFTLPVDERLRAAVRGNFSRLGQYEIEVESPLRPKEIQARIRAGETAEEIAATAGIPVERVRWFEGPVLQEREYTAQQAQRVAVRLPGESTPGPTLGELVTERLSRRGVPSDEIDWDSCKRDDGLWRIKLGFVWNGHTRNAEWLFDIRRRHVTPYDDEALRLSATEYVEPVEEATVTPFVPRLAAKLAPVPTTGHSTREQTPAFRDEAPFRDERPTFRDDPAPREERPVFRDEPPLREDRPAFREERPAFRDGPSRHDASSAHDEPSFQGHPFRQAPAAYREEPPALRHEPAAFRDERFRDEPSSTVREAPSAYHDASPGHRPSADPRASRDAGEFPHADRPSRPAEQHVGEPRAAEPAPVESRAVETSRGPEFAGAGEERSDARAEHVGVRSEAAEPPAQPTPLRPVAPSATDALPDRDAGAGDVATPEAVARAVRASMTQSDPPPAEEREEREERPEREAAEESRVTRVPVEPVEAQDRPAPVEVRDAASSEAPATTATPEQVTAERTAAPAQATTPEQATPERTTPQVETARTAEARESEHAASERTVSEVESVQADPRGTEATTDHAHDTTSSPQAERPAPAQAERPAPPQAEEPAPAQAERAVPESADVPVTPERSDAQKGSVAPEEAEVAAAQDRAERPVTPSPGTPGPDEAAEVRAPRRPVPRPPIPRSPAGRTGGDTPSEEPRPGKAARPAAPVARPAPVGTPARKAAAKKSEAEDAAVAVPAARNSGEIANRPAAAAAEPDKIEQPDAPGGEAKPKPEPPIPQQAPKPNARPVRKGGRGRRASVPTWDEIMFGARRQD</sequence>
<feature type="compositionally biased region" description="Low complexity" evidence="1">
    <location>
        <begin position="622"/>
        <end position="631"/>
    </location>
</feature>
<feature type="compositionally biased region" description="Basic and acidic residues" evidence="1">
    <location>
        <begin position="403"/>
        <end position="420"/>
    </location>
</feature>
<proteinExistence type="predicted"/>
<protein>
    <recommendedName>
        <fullName evidence="2">DUF3071 domain-containing protein</fullName>
    </recommendedName>
</protein>
<feature type="compositionally biased region" description="Basic residues" evidence="1">
    <location>
        <begin position="806"/>
        <end position="815"/>
    </location>
</feature>
<feature type="compositionally biased region" description="Basic and acidic residues" evidence="1">
    <location>
        <begin position="560"/>
        <end position="577"/>
    </location>
</feature>
<dbReference type="InterPro" id="IPR047682">
    <property type="entry name" value="SepH-like"/>
</dbReference>
<feature type="compositionally biased region" description="Low complexity" evidence="1">
    <location>
        <begin position="599"/>
        <end position="615"/>
    </location>
</feature>
<accession>A0A7W8ZAH5</accession>
<comment type="caution">
    <text evidence="3">The sequence shown here is derived from an EMBL/GenBank/DDBJ whole genome shotgun (WGS) entry which is preliminary data.</text>
</comment>
<evidence type="ECO:0000259" key="2">
    <source>
        <dbReference type="Pfam" id="PF11268"/>
    </source>
</evidence>
<dbReference type="NCBIfam" id="NF040712">
    <property type="entry name" value="SepH"/>
    <property type="match status" value="1"/>
</dbReference>
<feature type="region of interest" description="Disordered" evidence="1">
    <location>
        <begin position="215"/>
        <end position="832"/>
    </location>
</feature>
<evidence type="ECO:0000313" key="4">
    <source>
        <dbReference type="Proteomes" id="UP000588112"/>
    </source>
</evidence>
<dbReference type="Proteomes" id="UP000588112">
    <property type="component" value="Unassembled WGS sequence"/>
</dbReference>
<dbReference type="RefSeq" id="WP_239139279.1">
    <property type="nucleotide sequence ID" value="NZ_BOOS01000020.1"/>
</dbReference>
<feature type="compositionally biased region" description="Basic and acidic residues" evidence="1">
    <location>
        <begin position="229"/>
        <end position="291"/>
    </location>
</feature>
<feature type="compositionally biased region" description="Low complexity" evidence="1">
    <location>
        <begin position="517"/>
        <end position="550"/>
    </location>
</feature>
<evidence type="ECO:0000313" key="3">
    <source>
        <dbReference type="EMBL" id="MBB5630371.1"/>
    </source>
</evidence>
<feature type="compositionally biased region" description="Basic and acidic residues" evidence="1">
    <location>
        <begin position="305"/>
        <end position="328"/>
    </location>
</feature>
<dbReference type="Pfam" id="PF11268">
    <property type="entry name" value="DUF3071"/>
    <property type="match status" value="1"/>
</dbReference>
<evidence type="ECO:0000256" key="1">
    <source>
        <dbReference type="SAM" id="MobiDB-lite"/>
    </source>
</evidence>
<feature type="domain" description="DUF3071" evidence="2">
    <location>
        <begin position="1"/>
        <end position="170"/>
    </location>
</feature>
<feature type="compositionally biased region" description="Basic and acidic residues" evidence="1">
    <location>
        <begin position="348"/>
        <end position="380"/>
    </location>
</feature>
<dbReference type="AlphaFoldDB" id="A0A7W8ZAH5"/>
<feature type="compositionally biased region" description="Low complexity" evidence="1">
    <location>
        <begin position="718"/>
        <end position="739"/>
    </location>
</feature>
<keyword evidence="4" id="KW-1185">Reference proteome</keyword>
<dbReference type="EMBL" id="JACHBR010000002">
    <property type="protein sequence ID" value="MBB5630371.1"/>
    <property type="molecule type" value="Genomic_DNA"/>
</dbReference>